<proteinExistence type="predicted"/>
<evidence type="ECO:0000313" key="2">
    <source>
        <dbReference type="Proteomes" id="UP001197741"/>
    </source>
</evidence>
<gene>
    <name evidence="1" type="ORF">LIZ82_10160</name>
</gene>
<dbReference type="RefSeq" id="WP_138305603.1">
    <property type="nucleotide sequence ID" value="NZ_CP143947.1"/>
</dbReference>
<dbReference type="AlphaFoldDB" id="A0AAW4UPE2"/>
<dbReference type="Proteomes" id="UP001197741">
    <property type="component" value="Unassembled WGS sequence"/>
</dbReference>
<name>A0AAW4UPE2_9FIRM</name>
<comment type="caution">
    <text evidence="1">The sequence shown here is derived from an EMBL/GenBank/DDBJ whole genome shotgun (WGS) entry which is preliminary data.</text>
</comment>
<dbReference type="EMBL" id="JAJCJQ010000015">
    <property type="protein sequence ID" value="MCB6961249.1"/>
    <property type="molecule type" value="Genomic_DNA"/>
</dbReference>
<sequence>MNAKCITVRYEAGEYYLKNGVKGGATYGCYYKNGKYHKNRGFGWESVYAPSRLILVVEIEGKRTEIWIDRFFKERVGRLTNNRICKIVGAMPNFVKVKNMGNYYLVQDSSLEAWLMSAEI</sequence>
<organism evidence="1 2">
    <name type="scientific">Agathobacter rectalis</name>
    <dbReference type="NCBI Taxonomy" id="39491"/>
    <lineage>
        <taxon>Bacteria</taxon>
        <taxon>Bacillati</taxon>
        <taxon>Bacillota</taxon>
        <taxon>Clostridia</taxon>
        <taxon>Lachnospirales</taxon>
        <taxon>Lachnospiraceae</taxon>
        <taxon>Agathobacter</taxon>
    </lineage>
</organism>
<accession>A0AAW4UPE2</accession>
<reference evidence="1" key="1">
    <citation type="submission" date="2021-10" db="EMBL/GenBank/DDBJ databases">
        <title>Collection of gut derived symbiotic bacterial strains cultured from healthy donors.</title>
        <authorList>
            <person name="Lin H."/>
            <person name="Littmann E."/>
            <person name="Kohout C."/>
            <person name="Pamer E.G."/>
        </authorList>
    </citation>
    <scope>NUCLEOTIDE SEQUENCE</scope>
    <source>
        <strain evidence="1">DFI.7.28A</strain>
    </source>
</reference>
<protein>
    <submittedName>
        <fullName evidence="1">Uncharacterized protein</fullName>
    </submittedName>
</protein>
<evidence type="ECO:0000313" key="1">
    <source>
        <dbReference type="EMBL" id="MCB6961249.1"/>
    </source>
</evidence>